<keyword evidence="3" id="KW-1185">Reference proteome</keyword>
<dbReference type="AlphaFoldDB" id="A0A9P7D0N3"/>
<protein>
    <submittedName>
        <fullName evidence="2">Uncharacterized protein</fullName>
    </submittedName>
</protein>
<comment type="caution">
    <text evidence="2">The sequence shown here is derived from an EMBL/GenBank/DDBJ whole genome shotgun (WGS) entry which is preliminary data.</text>
</comment>
<proteinExistence type="predicted"/>
<dbReference type="EMBL" id="JABBWD010000038">
    <property type="protein sequence ID" value="KAG1774798.1"/>
    <property type="molecule type" value="Genomic_DNA"/>
</dbReference>
<accession>A0A9P7D0N3</accession>
<evidence type="ECO:0000313" key="2">
    <source>
        <dbReference type="EMBL" id="KAG1774798.1"/>
    </source>
</evidence>
<evidence type="ECO:0000256" key="1">
    <source>
        <dbReference type="SAM" id="MobiDB-lite"/>
    </source>
</evidence>
<dbReference type="Proteomes" id="UP000714275">
    <property type="component" value="Unassembled WGS sequence"/>
</dbReference>
<feature type="region of interest" description="Disordered" evidence="1">
    <location>
        <begin position="70"/>
        <end position="96"/>
    </location>
</feature>
<name>A0A9P7D0N3_9AGAM</name>
<reference evidence="2" key="1">
    <citation type="journal article" date="2020" name="New Phytol.">
        <title>Comparative genomics reveals dynamic genome evolution in host specialist ectomycorrhizal fungi.</title>
        <authorList>
            <person name="Lofgren L.A."/>
            <person name="Nguyen N.H."/>
            <person name="Vilgalys R."/>
            <person name="Ruytinx J."/>
            <person name="Liao H.L."/>
            <person name="Branco S."/>
            <person name="Kuo A."/>
            <person name="LaButti K."/>
            <person name="Lipzen A."/>
            <person name="Andreopoulos W."/>
            <person name="Pangilinan J."/>
            <person name="Riley R."/>
            <person name="Hundley H."/>
            <person name="Na H."/>
            <person name="Barry K."/>
            <person name="Grigoriev I.V."/>
            <person name="Stajich J.E."/>
            <person name="Kennedy P.G."/>
        </authorList>
    </citation>
    <scope>NUCLEOTIDE SEQUENCE</scope>
    <source>
        <strain evidence="2">DOB743</strain>
    </source>
</reference>
<sequence>MLLHVAKFHVRHHLRLFNALANRITTLPLLPVIQSLLPKPLLQALPYHAEDQHSDNKHRITDTSAIARLPISSRPPQQNHSKINDHSFHPYRQPSSSQEHHFFDRMLGSSNSDNLSEDTSSGKLNDAFLTHLDRLGPRAFRMVVHLKEAVRERQRMRLFTTYWELEESARQNTLCDFLYREAQVEFAQAEQESRVMLEALLEKHPLSVGVADTQYLTTICVHNKASLHQTDAQLDLLKDRVESIGMTRLSFDDSINNTKCCQGPPC</sequence>
<organism evidence="2 3">
    <name type="scientific">Suillus placidus</name>
    <dbReference type="NCBI Taxonomy" id="48579"/>
    <lineage>
        <taxon>Eukaryota</taxon>
        <taxon>Fungi</taxon>
        <taxon>Dikarya</taxon>
        <taxon>Basidiomycota</taxon>
        <taxon>Agaricomycotina</taxon>
        <taxon>Agaricomycetes</taxon>
        <taxon>Agaricomycetidae</taxon>
        <taxon>Boletales</taxon>
        <taxon>Suillineae</taxon>
        <taxon>Suillaceae</taxon>
        <taxon>Suillus</taxon>
    </lineage>
</organism>
<gene>
    <name evidence="2" type="ORF">EV702DRAFT_1199894</name>
</gene>
<evidence type="ECO:0000313" key="3">
    <source>
        <dbReference type="Proteomes" id="UP000714275"/>
    </source>
</evidence>
<dbReference type="OrthoDB" id="2656704at2759"/>